<name>A0AAT9FSB8_9BACT</name>
<dbReference type="Pfam" id="PF08291">
    <property type="entry name" value="Peptidase_M15_3"/>
    <property type="match status" value="1"/>
</dbReference>
<sequence length="229" mass="25231">MYHTPPAMGEQNTNNTHNDLLIGGGIPQHLKPRPLTTAFNRRNFLTTAGIAGAAVIVGAPKSQGAFFGLMDDKPVPGIPHAWVQAKGSDVTRYARFILSLNLRNITPRMVLAPHFKTRGSIHNSLPPKTYWKQMGATLKVVDGMIARMGSPLREITSAYRSPRYNRAVGGKSRSYHMQNLAVDLQFQGVSPYHAAYVAKQMRSQGAFRGGIGRYSSFVHVDTRGTNVDW</sequence>
<proteinExistence type="predicted"/>
<dbReference type="KEGG" id="osu:NT6N_39610"/>
<dbReference type="AlphaFoldDB" id="A0AAT9FSB8"/>
<reference evidence="2" key="1">
    <citation type="submission" date="2024-07" db="EMBL/GenBank/DDBJ databases">
        <title>Complete genome sequence of Verrucomicrobiaceae bacterium NT6N.</title>
        <authorList>
            <person name="Huang C."/>
            <person name="Takami H."/>
            <person name="Hamasaki K."/>
        </authorList>
    </citation>
    <scope>NUCLEOTIDE SEQUENCE</scope>
    <source>
        <strain evidence="2">NT6N</strain>
    </source>
</reference>
<dbReference type="PROSITE" id="PS51318">
    <property type="entry name" value="TAT"/>
    <property type="match status" value="1"/>
</dbReference>
<evidence type="ECO:0000313" key="2">
    <source>
        <dbReference type="EMBL" id="BDS08921.1"/>
    </source>
</evidence>
<dbReference type="EMBL" id="AP026866">
    <property type="protein sequence ID" value="BDS08921.1"/>
    <property type="molecule type" value="Genomic_DNA"/>
</dbReference>
<dbReference type="InterPro" id="IPR013230">
    <property type="entry name" value="Peptidase_M15A_C"/>
</dbReference>
<dbReference type="InterPro" id="IPR019546">
    <property type="entry name" value="TAT_signal_bac_arc"/>
</dbReference>
<dbReference type="InterPro" id="IPR006311">
    <property type="entry name" value="TAT_signal"/>
</dbReference>
<dbReference type="NCBIfam" id="TIGR01409">
    <property type="entry name" value="TAT_signal_seq"/>
    <property type="match status" value="1"/>
</dbReference>
<gene>
    <name evidence="2" type="ORF">NT6N_39610</name>
</gene>
<dbReference type="InterPro" id="IPR009045">
    <property type="entry name" value="Zn_M74/Hedgehog-like"/>
</dbReference>
<accession>A0AAT9FSB8</accession>
<feature type="domain" description="Peptidase M15A C-terminal" evidence="1">
    <location>
        <begin position="135"/>
        <end position="221"/>
    </location>
</feature>
<dbReference type="Gene3D" id="3.30.1380.10">
    <property type="match status" value="1"/>
</dbReference>
<organism evidence="2">
    <name type="scientific">Oceaniferula spumae</name>
    <dbReference type="NCBI Taxonomy" id="2979115"/>
    <lineage>
        <taxon>Bacteria</taxon>
        <taxon>Pseudomonadati</taxon>
        <taxon>Verrucomicrobiota</taxon>
        <taxon>Verrucomicrobiia</taxon>
        <taxon>Verrucomicrobiales</taxon>
        <taxon>Verrucomicrobiaceae</taxon>
        <taxon>Oceaniferula</taxon>
    </lineage>
</organism>
<protein>
    <recommendedName>
        <fullName evidence="1">Peptidase M15A C-terminal domain-containing protein</fullName>
    </recommendedName>
</protein>
<evidence type="ECO:0000259" key="1">
    <source>
        <dbReference type="Pfam" id="PF08291"/>
    </source>
</evidence>
<dbReference type="SUPFAM" id="SSF55166">
    <property type="entry name" value="Hedgehog/DD-peptidase"/>
    <property type="match status" value="1"/>
</dbReference>